<keyword evidence="2" id="KW-1185">Reference proteome</keyword>
<dbReference type="InterPro" id="IPR035895">
    <property type="entry name" value="HPr-like_sf"/>
</dbReference>
<evidence type="ECO:0000313" key="2">
    <source>
        <dbReference type="Proteomes" id="UP001523565"/>
    </source>
</evidence>
<dbReference type="RefSeq" id="WP_262068455.1">
    <property type="nucleotide sequence ID" value="NZ_JAMXOC010000004.1"/>
</dbReference>
<organism evidence="1 2">
    <name type="scientific">Ohessyouella blattaphilus</name>
    <dbReference type="NCBI Taxonomy" id="2949333"/>
    <lineage>
        <taxon>Bacteria</taxon>
        <taxon>Bacillati</taxon>
        <taxon>Bacillota</taxon>
        <taxon>Clostridia</taxon>
        <taxon>Lachnospirales</taxon>
        <taxon>Lachnospiraceae</taxon>
        <taxon>Ohessyouella</taxon>
    </lineage>
</organism>
<gene>
    <name evidence="1" type="ORF">NK118_04710</name>
</gene>
<accession>A0ABT1EGB3</accession>
<evidence type="ECO:0000313" key="1">
    <source>
        <dbReference type="EMBL" id="MCP1109551.1"/>
    </source>
</evidence>
<protein>
    <submittedName>
        <fullName evidence="1">HPr family phosphocarrier protein</fullName>
    </submittedName>
</protein>
<dbReference type="SUPFAM" id="SSF55594">
    <property type="entry name" value="HPr-like"/>
    <property type="match status" value="1"/>
</dbReference>
<reference evidence="1 2" key="1">
    <citation type="journal article" date="2022" name="Genome Biol. Evol.">
        <title>Host diet, physiology and behaviors set the stage for Lachnospiraceae cladogenesis.</title>
        <authorList>
            <person name="Vera-Ponce De Leon A."/>
            <person name="Schneider M."/>
            <person name="Jahnes B.C."/>
            <person name="Sadowski V."/>
            <person name="Camuy-Velez L.A."/>
            <person name="Duan J."/>
            <person name="Sabree Z.L."/>
        </authorList>
    </citation>
    <scope>NUCLEOTIDE SEQUENCE [LARGE SCALE GENOMIC DNA]</scope>
    <source>
        <strain evidence="1 2">PAL227</strain>
    </source>
</reference>
<dbReference type="EMBL" id="JAMZFV010000004">
    <property type="protein sequence ID" value="MCP1109551.1"/>
    <property type="molecule type" value="Genomic_DNA"/>
</dbReference>
<sequence>MSKRLIKFHDPHEVQDFANKVSRYPYDMDLKRGRYIVDAKSILSILSMGFDNKIELKVYEDESDELNGLWNDISPYLAPVR</sequence>
<name>A0ABT1EGB3_9FIRM</name>
<dbReference type="Proteomes" id="UP001523565">
    <property type="component" value="Unassembled WGS sequence"/>
</dbReference>
<comment type="caution">
    <text evidence="1">The sequence shown here is derived from an EMBL/GenBank/DDBJ whole genome shotgun (WGS) entry which is preliminary data.</text>
</comment>
<dbReference type="Gene3D" id="3.30.1340.10">
    <property type="entry name" value="HPr-like"/>
    <property type="match status" value="1"/>
</dbReference>
<proteinExistence type="predicted"/>